<evidence type="ECO:0000256" key="1">
    <source>
        <dbReference type="SAM" id="Phobius"/>
    </source>
</evidence>
<sequence length="217" mass="24484">MFFIKNWYRFGAALFIALAIFLLANSGSMTNVQVIAVLNLLALFAHQFEEYQLPGGAPMIINRVVYDETKLADRYPGNSLSIMVVNVSAWIIYLFAILFSNLHWLVLGVTLFSLFQILGHVLQMNIKLKVWYNPGLATTVFLFFPLGTYSIVKMSSLGFLNGTTWFFAVLILVACIGITIVAPVQLLKDKGTKYVISSWQQKRFHQILSKCSVRMGK</sequence>
<reference evidence="2 3" key="1">
    <citation type="submission" date="2020-02" db="EMBL/GenBank/DDBJ databases">
        <title>Fructobacillus sp. isolated from paper mulberry of Taiwan.</title>
        <authorList>
            <person name="Lin S.-T."/>
        </authorList>
    </citation>
    <scope>NUCLEOTIDE SEQUENCE [LARGE SCALE GENOMIC DNA]</scope>
    <source>
        <strain evidence="2 3">M1-10</strain>
    </source>
</reference>
<keyword evidence="3" id="KW-1185">Reference proteome</keyword>
<dbReference type="Pfam" id="PF13787">
    <property type="entry name" value="HXXEE"/>
    <property type="match status" value="1"/>
</dbReference>
<feature type="transmembrane region" description="Helical" evidence="1">
    <location>
        <begin position="130"/>
        <end position="152"/>
    </location>
</feature>
<evidence type="ECO:0000313" key="2">
    <source>
        <dbReference type="EMBL" id="MBS9334618.1"/>
    </source>
</evidence>
<organism evidence="2 3">
    <name type="scientific">Fructobacillus papyriferae</name>
    <dbReference type="NCBI Taxonomy" id="2713171"/>
    <lineage>
        <taxon>Bacteria</taxon>
        <taxon>Bacillati</taxon>
        <taxon>Bacillota</taxon>
        <taxon>Bacilli</taxon>
        <taxon>Lactobacillales</taxon>
        <taxon>Lactobacillaceae</taxon>
        <taxon>Fructobacillus</taxon>
    </lineage>
</organism>
<dbReference type="EMBL" id="JAAMFI010000001">
    <property type="protein sequence ID" value="MBS9334618.1"/>
    <property type="molecule type" value="Genomic_DNA"/>
</dbReference>
<accession>A0ABS5QND2</accession>
<evidence type="ECO:0000313" key="3">
    <source>
        <dbReference type="Proteomes" id="UP001519418"/>
    </source>
</evidence>
<feature type="transmembrane region" description="Helical" evidence="1">
    <location>
        <begin position="164"/>
        <end position="187"/>
    </location>
</feature>
<keyword evidence="1" id="KW-0812">Transmembrane</keyword>
<feature type="transmembrane region" description="Helical" evidence="1">
    <location>
        <begin position="90"/>
        <end position="118"/>
    </location>
</feature>
<comment type="caution">
    <text evidence="2">The sequence shown here is derived from an EMBL/GenBank/DDBJ whole genome shotgun (WGS) entry which is preliminary data.</text>
</comment>
<gene>
    <name evidence="2" type="ORF">G6R27_01025</name>
</gene>
<dbReference type="SUPFAM" id="SSF55856">
    <property type="entry name" value="Cytochrome b5-like heme/steroid binding domain"/>
    <property type="match status" value="1"/>
</dbReference>
<keyword evidence="1" id="KW-0472">Membrane</keyword>
<dbReference type="InterPro" id="IPR025671">
    <property type="entry name" value="HXXEE"/>
</dbReference>
<keyword evidence="1" id="KW-1133">Transmembrane helix</keyword>
<dbReference type="Proteomes" id="UP001519418">
    <property type="component" value="Unassembled WGS sequence"/>
</dbReference>
<dbReference type="InterPro" id="IPR036400">
    <property type="entry name" value="Cyt_B5-like_heme/steroid_sf"/>
</dbReference>
<dbReference type="RefSeq" id="WP_213819233.1">
    <property type="nucleotide sequence ID" value="NZ_JAAMFI010000001.1"/>
</dbReference>
<name>A0ABS5QND2_9LACO</name>
<proteinExistence type="predicted"/>
<protein>
    <submittedName>
        <fullName evidence="2">HXXEE domain-containing protein</fullName>
    </submittedName>
</protein>